<proteinExistence type="predicted"/>
<name>A0A9P4II34_9PEZI</name>
<organism evidence="4 5">
    <name type="scientific">Rhizodiscina lignyota</name>
    <dbReference type="NCBI Taxonomy" id="1504668"/>
    <lineage>
        <taxon>Eukaryota</taxon>
        <taxon>Fungi</taxon>
        <taxon>Dikarya</taxon>
        <taxon>Ascomycota</taxon>
        <taxon>Pezizomycotina</taxon>
        <taxon>Dothideomycetes</taxon>
        <taxon>Pleosporomycetidae</taxon>
        <taxon>Aulographales</taxon>
        <taxon>Rhizodiscinaceae</taxon>
        <taxon>Rhizodiscina</taxon>
    </lineage>
</organism>
<dbReference type="InterPro" id="IPR036864">
    <property type="entry name" value="Zn2-C6_fun-type_DNA-bd_sf"/>
</dbReference>
<evidence type="ECO:0000256" key="1">
    <source>
        <dbReference type="ARBA" id="ARBA00023242"/>
    </source>
</evidence>
<dbReference type="PROSITE" id="PS00463">
    <property type="entry name" value="ZN2_CY6_FUNGAL_1"/>
    <property type="match status" value="1"/>
</dbReference>
<dbReference type="AlphaFoldDB" id="A0A9P4II34"/>
<feature type="compositionally biased region" description="Basic residues" evidence="2">
    <location>
        <begin position="13"/>
        <end position="25"/>
    </location>
</feature>
<gene>
    <name evidence="4" type="ORF">NA57DRAFT_75217</name>
</gene>
<dbReference type="EMBL" id="ML978125">
    <property type="protein sequence ID" value="KAF2099713.1"/>
    <property type="molecule type" value="Genomic_DNA"/>
</dbReference>
<evidence type="ECO:0000256" key="2">
    <source>
        <dbReference type="SAM" id="MobiDB-lite"/>
    </source>
</evidence>
<accession>A0A9P4II34</accession>
<reference evidence="4" key="1">
    <citation type="journal article" date="2020" name="Stud. Mycol.">
        <title>101 Dothideomycetes genomes: a test case for predicting lifestyles and emergence of pathogens.</title>
        <authorList>
            <person name="Haridas S."/>
            <person name="Albert R."/>
            <person name="Binder M."/>
            <person name="Bloem J."/>
            <person name="Labutti K."/>
            <person name="Salamov A."/>
            <person name="Andreopoulos B."/>
            <person name="Baker S."/>
            <person name="Barry K."/>
            <person name="Bills G."/>
            <person name="Bluhm B."/>
            <person name="Cannon C."/>
            <person name="Castanera R."/>
            <person name="Culley D."/>
            <person name="Daum C."/>
            <person name="Ezra D."/>
            <person name="Gonzalez J."/>
            <person name="Henrissat B."/>
            <person name="Kuo A."/>
            <person name="Liang C."/>
            <person name="Lipzen A."/>
            <person name="Lutzoni F."/>
            <person name="Magnuson J."/>
            <person name="Mondo S."/>
            <person name="Nolan M."/>
            <person name="Ohm R."/>
            <person name="Pangilinan J."/>
            <person name="Park H.-J."/>
            <person name="Ramirez L."/>
            <person name="Alfaro M."/>
            <person name="Sun H."/>
            <person name="Tritt A."/>
            <person name="Yoshinaga Y."/>
            <person name="Zwiers L.-H."/>
            <person name="Turgeon B."/>
            <person name="Goodwin S."/>
            <person name="Spatafora J."/>
            <person name="Crous P."/>
            <person name="Grigoriev I."/>
        </authorList>
    </citation>
    <scope>NUCLEOTIDE SEQUENCE</scope>
    <source>
        <strain evidence="4">CBS 133067</strain>
    </source>
</reference>
<dbReference type="SMART" id="SM00066">
    <property type="entry name" value="GAL4"/>
    <property type="match status" value="1"/>
</dbReference>
<comment type="caution">
    <text evidence="4">The sequence shown here is derived from an EMBL/GenBank/DDBJ whole genome shotgun (WGS) entry which is preliminary data.</text>
</comment>
<dbReference type="PANTHER" id="PTHR47657:SF7">
    <property type="entry name" value="STEROL REGULATORY ELEMENT-BINDING PROTEIN ECM22"/>
    <property type="match status" value="1"/>
</dbReference>
<dbReference type="InterPro" id="IPR001138">
    <property type="entry name" value="Zn2Cys6_DnaBD"/>
</dbReference>
<dbReference type="Pfam" id="PF11951">
    <property type="entry name" value="Fungal_trans_2"/>
    <property type="match status" value="1"/>
</dbReference>
<dbReference type="Proteomes" id="UP000799772">
    <property type="component" value="Unassembled WGS sequence"/>
</dbReference>
<evidence type="ECO:0000313" key="4">
    <source>
        <dbReference type="EMBL" id="KAF2099713.1"/>
    </source>
</evidence>
<feature type="region of interest" description="Disordered" evidence="2">
    <location>
        <begin position="1"/>
        <end position="25"/>
    </location>
</feature>
<dbReference type="Pfam" id="PF00172">
    <property type="entry name" value="Zn_clus"/>
    <property type="match status" value="1"/>
</dbReference>
<dbReference type="OrthoDB" id="416217at2759"/>
<protein>
    <recommendedName>
        <fullName evidence="3">Zn(2)-C6 fungal-type domain-containing protein</fullName>
    </recommendedName>
</protein>
<sequence>METPESLVDVPPPRRKTFPRKGHTKSRKGCYNCKRRKIKCQETRPSCSNCEKADLQCQYPDVASRWASMAGALVVQPTAQPTVFSMEDMHFFHHFMVRAYPHLPVGGDSLWQGTIPAFAHQHDFLIHSMLALAASHLSMNGHGDYRAAALQHRIVAVRLLNESLSKGGGNQGEADAKLAACLALTFQSSYMEDGVYDFLTMIRGCALVTQDHSLEHPTSAFHCFSGENHGRTMQERLREMPINEIDPKVLDAAVDSLDALKPLCQDNPRMKEYRQILLEIVQQTYHSPLQAYFTFCESYNWPSRLEHSEFAAFINPENQIGQLLLSHFVALQLLQQCTTDFVWSERDTAPPSTVVTAWLYRIDENISPELKHLNAWPMKLGEAFNDAMNSGGLNIRLGPVKVKVHSPTAFGSPRNFSFDINTITSLIGVDPDVAKSFPM</sequence>
<dbReference type="CDD" id="cd00067">
    <property type="entry name" value="GAL4"/>
    <property type="match status" value="1"/>
</dbReference>
<evidence type="ECO:0000259" key="3">
    <source>
        <dbReference type="PROSITE" id="PS50048"/>
    </source>
</evidence>
<dbReference type="GO" id="GO:0000981">
    <property type="term" value="F:DNA-binding transcription factor activity, RNA polymerase II-specific"/>
    <property type="evidence" value="ECO:0007669"/>
    <property type="project" value="InterPro"/>
</dbReference>
<dbReference type="SUPFAM" id="SSF57701">
    <property type="entry name" value="Zn2/Cys6 DNA-binding domain"/>
    <property type="match status" value="1"/>
</dbReference>
<dbReference type="PROSITE" id="PS50048">
    <property type="entry name" value="ZN2_CY6_FUNGAL_2"/>
    <property type="match status" value="1"/>
</dbReference>
<dbReference type="InterPro" id="IPR052400">
    <property type="entry name" value="Zn2-C6_fungal_TF"/>
</dbReference>
<keyword evidence="1" id="KW-0539">Nucleus</keyword>
<feature type="domain" description="Zn(2)-C6 fungal-type" evidence="3">
    <location>
        <begin position="29"/>
        <end position="59"/>
    </location>
</feature>
<dbReference type="GO" id="GO:0008270">
    <property type="term" value="F:zinc ion binding"/>
    <property type="evidence" value="ECO:0007669"/>
    <property type="project" value="InterPro"/>
</dbReference>
<evidence type="ECO:0000313" key="5">
    <source>
        <dbReference type="Proteomes" id="UP000799772"/>
    </source>
</evidence>
<keyword evidence="5" id="KW-1185">Reference proteome</keyword>
<dbReference type="InterPro" id="IPR021858">
    <property type="entry name" value="Fun_TF"/>
</dbReference>
<dbReference type="Gene3D" id="4.10.240.10">
    <property type="entry name" value="Zn(2)-C6 fungal-type DNA-binding domain"/>
    <property type="match status" value="1"/>
</dbReference>
<dbReference type="PANTHER" id="PTHR47657">
    <property type="entry name" value="STEROL REGULATORY ELEMENT-BINDING PROTEIN ECM22"/>
    <property type="match status" value="1"/>
</dbReference>